<evidence type="ECO:0000259" key="1">
    <source>
        <dbReference type="Pfam" id="PF12680"/>
    </source>
</evidence>
<name>A0ABM6JH76_9GAMM</name>
<dbReference type="InterPro" id="IPR037401">
    <property type="entry name" value="SnoaL-like"/>
</dbReference>
<dbReference type="Proteomes" id="UP000191820">
    <property type="component" value="Chromosome"/>
</dbReference>
<reference evidence="2 3" key="1">
    <citation type="submission" date="2017-03" db="EMBL/GenBank/DDBJ databases">
        <title>Genome sequencing of Shewanella japonica KCTC 22435.</title>
        <authorList>
            <person name="Kim K.M."/>
        </authorList>
    </citation>
    <scope>NUCLEOTIDE SEQUENCE [LARGE SCALE GENOMIC DNA]</scope>
    <source>
        <strain evidence="2 3">KCTC 22435</strain>
    </source>
</reference>
<accession>A0ABM6JH76</accession>
<organism evidence="2 3">
    <name type="scientific">Shewanella japonica</name>
    <dbReference type="NCBI Taxonomy" id="93973"/>
    <lineage>
        <taxon>Bacteria</taxon>
        <taxon>Pseudomonadati</taxon>
        <taxon>Pseudomonadota</taxon>
        <taxon>Gammaproteobacteria</taxon>
        <taxon>Alteromonadales</taxon>
        <taxon>Shewanellaceae</taxon>
        <taxon>Shewanella</taxon>
    </lineage>
</organism>
<evidence type="ECO:0000313" key="3">
    <source>
        <dbReference type="Proteomes" id="UP000191820"/>
    </source>
</evidence>
<dbReference type="EMBL" id="CP020472">
    <property type="protein sequence ID" value="ARD21495.1"/>
    <property type="molecule type" value="Genomic_DNA"/>
</dbReference>
<dbReference type="SUPFAM" id="SSF54427">
    <property type="entry name" value="NTF2-like"/>
    <property type="match status" value="1"/>
</dbReference>
<dbReference type="Pfam" id="PF12680">
    <property type="entry name" value="SnoaL_2"/>
    <property type="match status" value="1"/>
</dbReference>
<evidence type="ECO:0000313" key="2">
    <source>
        <dbReference type="EMBL" id="ARD21495.1"/>
    </source>
</evidence>
<proteinExistence type="predicted"/>
<sequence length="161" mass="18488">MHSSTNTVSELPEPMNFDTPVQAQIVDDFINMYQQLNKNTLHLLNQVYSENIVFQDPLHKVEGLADLTQYFANMYANVEAINFDIQQVSASASQASVFWIMTYQHSKLNHGQPINVEGMSHLQFTDKIYSHRDYFDLGQMLYEPIPLLGKLIRMVKSRASS</sequence>
<feature type="domain" description="SnoaL-like" evidence="1">
    <location>
        <begin position="32"/>
        <end position="127"/>
    </location>
</feature>
<dbReference type="Gene3D" id="3.10.450.50">
    <property type="match status" value="1"/>
</dbReference>
<keyword evidence="3" id="KW-1185">Reference proteome</keyword>
<gene>
    <name evidence="2" type="ORF">SJ2017_1168</name>
</gene>
<protein>
    <submittedName>
        <fullName evidence="2">Transcriptional regulator</fullName>
    </submittedName>
</protein>
<dbReference type="InterPro" id="IPR032710">
    <property type="entry name" value="NTF2-like_dom_sf"/>
</dbReference>